<keyword evidence="3" id="KW-1185">Reference proteome</keyword>
<dbReference type="InterPro" id="IPR032675">
    <property type="entry name" value="LRR_dom_sf"/>
</dbReference>
<comment type="caution">
    <text evidence="2">The sequence shown here is derived from an EMBL/GenBank/DDBJ whole genome shotgun (WGS) entry which is preliminary data.</text>
</comment>
<dbReference type="Pfam" id="PF23622">
    <property type="entry name" value="LRR_At1g61320_AtMIF1"/>
    <property type="match status" value="1"/>
</dbReference>
<evidence type="ECO:0000313" key="2">
    <source>
        <dbReference type="EMBL" id="KAK4767312.1"/>
    </source>
</evidence>
<dbReference type="Gene3D" id="3.80.10.10">
    <property type="entry name" value="Ribonuclease Inhibitor"/>
    <property type="match status" value="1"/>
</dbReference>
<name>A0AAN7QGL2_TRANT</name>
<evidence type="ECO:0000313" key="3">
    <source>
        <dbReference type="Proteomes" id="UP001346149"/>
    </source>
</evidence>
<feature type="domain" description="F-box" evidence="1">
    <location>
        <begin position="10"/>
        <end position="46"/>
    </location>
</feature>
<accession>A0AAN7QGL2</accession>
<sequence>MEDEKKTLEADFISSLPDDILRHISSFVPTKEAMRTAVLSTRWRRLWMPNRLNFYLDTDSAEMNRGAFVEMVVGTSLQALAGKFLGSFEAPEALELCFSGRGSELMTIKATKGVEKVLHLHFSDNNIKHSGSCSLILQHAASTAAYTVSELRRLHLVSMASIGSGFVSSLFSICHLLQSLSIEGCTGLESITIDKNSSLQELAILDCPNLDSVFICALELKSFRYRGALGKIELNSMLSLEEVELDLRDGHGPGEFDCEEVLSLLESMKDVQGLRVSGWLLERLCSAGVIYGKLDFQFSRLKALYWTDSSITSTKRDSLACFLNMCPELTELIVQVDQALAQVETPVVHHYWHEPHLWRDFNAVKADVLPLKHLKTVRVVLGNLTAEELRLSLMELLLERAVAIESMSFAT</sequence>
<proteinExistence type="predicted"/>
<dbReference type="SUPFAM" id="SSF52047">
    <property type="entry name" value="RNI-like"/>
    <property type="match status" value="1"/>
</dbReference>
<dbReference type="InterPro" id="IPR001810">
    <property type="entry name" value="F-box_dom"/>
</dbReference>
<dbReference type="SUPFAM" id="SSF81383">
    <property type="entry name" value="F-box domain"/>
    <property type="match status" value="1"/>
</dbReference>
<dbReference type="InterPro" id="IPR036047">
    <property type="entry name" value="F-box-like_dom_sf"/>
</dbReference>
<dbReference type="PANTHER" id="PTHR34145">
    <property type="entry name" value="OS02G0105600 PROTEIN"/>
    <property type="match status" value="1"/>
</dbReference>
<dbReference type="SMART" id="SM00256">
    <property type="entry name" value="FBOX"/>
    <property type="match status" value="1"/>
</dbReference>
<dbReference type="AlphaFoldDB" id="A0AAN7QGL2"/>
<dbReference type="Gene3D" id="1.20.1280.50">
    <property type="match status" value="1"/>
</dbReference>
<evidence type="ECO:0000259" key="1">
    <source>
        <dbReference type="PROSITE" id="PS50181"/>
    </source>
</evidence>
<dbReference type="CDD" id="cd22160">
    <property type="entry name" value="F-box_AtFBL13-like"/>
    <property type="match status" value="1"/>
</dbReference>
<protein>
    <recommendedName>
        <fullName evidence="1">F-box domain-containing protein</fullName>
    </recommendedName>
</protein>
<dbReference type="EMBL" id="JAXQNO010000022">
    <property type="protein sequence ID" value="KAK4767312.1"/>
    <property type="molecule type" value="Genomic_DNA"/>
</dbReference>
<dbReference type="InterPro" id="IPR053781">
    <property type="entry name" value="F-box_AtFBL13-like"/>
</dbReference>
<dbReference type="PANTHER" id="PTHR34145:SF53">
    <property type="entry name" value="LEUCINE-RICH REPEAT DOMAIN SUPERFAMILY"/>
    <property type="match status" value="1"/>
</dbReference>
<dbReference type="InterPro" id="IPR055357">
    <property type="entry name" value="LRR_At1g61320_AtMIF1"/>
</dbReference>
<dbReference type="InterPro" id="IPR053772">
    <property type="entry name" value="At1g61320/At1g61330-like"/>
</dbReference>
<gene>
    <name evidence="2" type="ORF">SAY86_015062</name>
</gene>
<reference evidence="2 3" key="1">
    <citation type="journal article" date="2023" name="Hortic Res">
        <title>Pangenome of water caltrop reveals structural variations and asymmetric subgenome divergence after allopolyploidization.</title>
        <authorList>
            <person name="Zhang X."/>
            <person name="Chen Y."/>
            <person name="Wang L."/>
            <person name="Yuan Y."/>
            <person name="Fang M."/>
            <person name="Shi L."/>
            <person name="Lu R."/>
            <person name="Comes H.P."/>
            <person name="Ma Y."/>
            <person name="Chen Y."/>
            <person name="Huang G."/>
            <person name="Zhou Y."/>
            <person name="Zheng Z."/>
            <person name="Qiu Y."/>
        </authorList>
    </citation>
    <scope>NUCLEOTIDE SEQUENCE [LARGE SCALE GENOMIC DNA]</scope>
    <source>
        <strain evidence="2">F231</strain>
    </source>
</reference>
<dbReference type="PROSITE" id="PS50181">
    <property type="entry name" value="FBOX"/>
    <property type="match status" value="1"/>
</dbReference>
<dbReference type="Pfam" id="PF00646">
    <property type="entry name" value="F-box"/>
    <property type="match status" value="1"/>
</dbReference>
<organism evidence="2 3">
    <name type="scientific">Trapa natans</name>
    <name type="common">Water chestnut</name>
    <dbReference type="NCBI Taxonomy" id="22666"/>
    <lineage>
        <taxon>Eukaryota</taxon>
        <taxon>Viridiplantae</taxon>
        <taxon>Streptophyta</taxon>
        <taxon>Embryophyta</taxon>
        <taxon>Tracheophyta</taxon>
        <taxon>Spermatophyta</taxon>
        <taxon>Magnoliopsida</taxon>
        <taxon>eudicotyledons</taxon>
        <taxon>Gunneridae</taxon>
        <taxon>Pentapetalae</taxon>
        <taxon>rosids</taxon>
        <taxon>malvids</taxon>
        <taxon>Myrtales</taxon>
        <taxon>Lythraceae</taxon>
        <taxon>Trapa</taxon>
    </lineage>
</organism>
<dbReference type="Proteomes" id="UP001346149">
    <property type="component" value="Unassembled WGS sequence"/>
</dbReference>